<dbReference type="EMBL" id="ML987213">
    <property type="protein sequence ID" value="KAF2241251.1"/>
    <property type="molecule type" value="Genomic_DNA"/>
</dbReference>
<dbReference type="GO" id="GO:0006644">
    <property type="term" value="P:phospholipid metabolic process"/>
    <property type="evidence" value="ECO:0007669"/>
    <property type="project" value="InterPro"/>
</dbReference>
<dbReference type="GO" id="GO:0046839">
    <property type="term" value="P:phospholipid dephosphorylation"/>
    <property type="evidence" value="ECO:0007669"/>
    <property type="project" value="TreeGrafter"/>
</dbReference>
<dbReference type="SMART" id="SM00014">
    <property type="entry name" value="acidPPc"/>
    <property type="match status" value="1"/>
</dbReference>
<comment type="subcellular location">
    <subcellularLocation>
        <location evidence="1">Membrane</location>
        <topology evidence="1">Multi-pass membrane protein</topology>
    </subcellularLocation>
</comment>
<evidence type="ECO:0000259" key="8">
    <source>
        <dbReference type="SMART" id="SM00014"/>
    </source>
</evidence>
<dbReference type="GeneID" id="54585074"/>
<dbReference type="RefSeq" id="XP_033676255.1">
    <property type="nucleotide sequence ID" value="XM_033831744.1"/>
</dbReference>
<sequence>MSASTPAPPVGTQPAPNLSLDLEAAKSPPATDPSLPPTKRPLHHRLLPRFPDAPPFRLWLRRSWLDILTQLLCVLTAYLIYMFGRPLMPRLLPLFPGIERTPWGIKHGQPYMAEYVTTVVSAVVSFLGPFAVMGGVGLWMSARESRRGNAKGGDSWGFWDSNAATIGLGYALATATLFQALIKLTIGGLRPHFLALCNPHIPPHYRGAGPASLYFPSGHACAAFAGFGFLALWLNGKCKIFGPQPQRGQQIEDRNRGEEREGDREGEREGRKAHWKLVLFVAPLLLAVLLAASKVRDGWHHVSDVVAGALVGSAFAVMAYRMVYRSVWDARDNHVAREREE</sequence>
<protein>
    <submittedName>
        <fullName evidence="9">PAP2-domain-containing protein</fullName>
    </submittedName>
</protein>
<feature type="transmembrane region" description="Helical" evidence="7">
    <location>
        <begin position="119"/>
        <end position="142"/>
    </location>
</feature>
<dbReference type="OrthoDB" id="10030083at2759"/>
<organism evidence="9 10">
    <name type="scientific">Trematosphaeria pertusa</name>
    <dbReference type="NCBI Taxonomy" id="390896"/>
    <lineage>
        <taxon>Eukaryota</taxon>
        <taxon>Fungi</taxon>
        <taxon>Dikarya</taxon>
        <taxon>Ascomycota</taxon>
        <taxon>Pezizomycotina</taxon>
        <taxon>Dothideomycetes</taxon>
        <taxon>Pleosporomycetidae</taxon>
        <taxon>Pleosporales</taxon>
        <taxon>Massarineae</taxon>
        <taxon>Trematosphaeriaceae</taxon>
        <taxon>Trematosphaeria</taxon>
    </lineage>
</organism>
<evidence type="ECO:0000313" key="9">
    <source>
        <dbReference type="EMBL" id="KAF2241251.1"/>
    </source>
</evidence>
<name>A0A6A6HTA7_9PLEO</name>
<dbReference type="PANTHER" id="PTHR10165:SF84">
    <property type="entry name" value="PHOSPHATIDIC ACID PHOSPHATASE BETA"/>
    <property type="match status" value="1"/>
</dbReference>
<feature type="transmembrane region" description="Helical" evidence="7">
    <location>
        <begin position="163"/>
        <end position="182"/>
    </location>
</feature>
<gene>
    <name evidence="9" type="ORF">BU26DRAFT_544590</name>
</gene>
<feature type="transmembrane region" description="Helical" evidence="7">
    <location>
        <begin position="273"/>
        <end position="293"/>
    </location>
</feature>
<feature type="region of interest" description="Disordered" evidence="6">
    <location>
        <begin position="1"/>
        <end position="39"/>
    </location>
</feature>
<dbReference type="InterPro" id="IPR036938">
    <property type="entry name" value="PAP2/HPO_sf"/>
</dbReference>
<dbReference type="GO" id="GO:0008195">
    <property type="term" value="F:phosphatidate phosphatase activity"/>
    <property type="evidence" value="ECO:0007669"/>
    <property type="project" value="TreeGrafter"/>
</dbReference>
<dbReference type="AlphaFoldDB" id="A0A6A6HTA7"/>
<feature type="compositionally biased region" description="Basic and acidic residues" evidence="6">
    <location>
        <begin position="250"/>
        <end position="268"/>
    </location>
</feature>
<dbReference type="InterPro" id="IPR000326">
    <property type="entry name" value="PAP2/HPO"/>
</dbReference>
<dbReference type="Proteomes" id="UP000800094">
    <property type="component" value="Unassembled WGS sequence"/>
</dbReference>
<keyword evidence="3 7" id="KW-0812">Transmembrane</keyword>
<dbReference type="Pfam" id="PF01569">
    <property type="entry name" value="PAP2"/>
    <property type="match status" value="1"/>
</dbReference>
<feature type="transmembrane region" description="Helical" evidence="7">
    <location>
        <begin position="305"/>
        <end position="324"/>
    </location>
</feature>
<evidence type="ECO:0000256" key="6">
    <source>
        <dbReference type="SAM" id="MobiDB-lite"/>
    </source>
</evidence>
<dbReference type="Gene3D" id="1.20.144.10">
    <property type="entry name" value="Phosphatidic acid phosphatase type 2/haloperoxidase"/>
    <property type="match status" value="1"/>
</dbReference>
<feature type="domain" description="Phosphatidic acid phosphatase type 2/haloperoxidase" evidence="8">
    <location>
        <begin position="166"/>
        <end position="320"/>
    </location>
</feature>
<feature type="region of interest" description="Disordered" evidence="6">
    <location>
        <begin position="245"/>
        <end position="268"/>
    </location>
</feature>
<keyword evidence="4 7" id="KW-1133">Transmembrane helix</keyword>
<proteinExistence type="inferred from homology"/>
<evidence type="ECO:0000256" key="2">
    <source>
        <dbReference type="ARBA" id="ARBA00008816"/>
    </source>
</evidence>
<dbReference type="GO" id="GO:0016020">
    <property type="term" value="C:membrane"/>
    <property type="evidence" value="ECO:0007669"/>
    <property type="project" value="UniProtKB-SubCell"/>
</dbReference>
<dbReference type="SUPFAM" id="SSF48317">
    <property type="entry name" value="Acid phosphatase/Vanadium-dependent haloperoxidase"/>
    <property type="match status" value="1"/>
</dbReference>
<feature type="transmembrane region" description="Helical" evidence="7">
    <location>
        <begin position="64"/>
        <end position="84"/>
    </location>
</feature>
<feature type="compositionally biased region" description="Pro residues" evidence="6">
    <location>
        <begin position="30"/>
        <end position="39"/>
    </location>
</feature>
<dbReference type="PANTHER" id="PTHR10165">
    <property type="entry name" value="LIPID PHOSPHATE PHOSPHATASE"/>
    <property type="match status" value="1"/>
</dbReference>
<feature type="compositionally biased region" description="Pro residues" evidence="6">
    <location>
        <begin position="1"/>
        <end position="11"/>
    </location>
</feature>
<keyword evidence="5 7" id="KW-0472">Membrane</keyword>
<keyword evidence="10" id="KW-1185">Reference proteome</keyword>
<evidence type="ECO:0000256" key="3">
    <source>
        <dbReference type="ARBA" id="ARBA00022692"/>
    </source>
</evidence>
<evidence type="ECO:0000313" key="10">
    <source>
        <dbReference type="Proteomes" id="UP000800094"/>
    </source>
</evidence>
<evidence type="ECO:0000256" key="1">
    <source>
        <dbReference type="ARBA" id="ARBA00004141"/>
    </source>
</evidence>
<feature type="transmembrane region" description="Helical" evidence="7">
    <location>
        <begin position="213"/>
        <end position="234"/>
    </location>
</feature>
<evidence type="ECO:0000256" key="4">
    <source>
        <dbReference type="ARBA" id="ARBA00022989"/>
    </source>
</evidence>
<reference evidence="9" key="1">
    <citation type="journal article" date="2020" name="Stud. Mycol.">
        <title>101 Dothideomycetes genomes: a test case for predicting lifestyles and emergence of pathogens.</title>
        <authorList>
            <person name="Haridas S."/>
            <person name="Albert R."/>
            <person name="Binder M."/>
            <person name="Bloem J."/>
            <person name="Labutti K."/>
            <person name="Salamov A."/>
            <person name="Andreopoulos B."/>
            <person name="Baker S."/>
            <person name="Barry K."/>
            <person name="Bills G."/>
            <person name="Bluhm B."/>
            <person name="Cannon C."/>
            <person name="Castanera R."/>
            <person name="Culley D."/>
            <person name="Daum C."/>
            <person name="Ezra D."/>
            <person name="Gonzalez J."/>
            <person name="Henrissat B."/>
            <person name="Kuo A."/>
            <person name="Liang C."/>
            <person name="Lipzen A."/>
            <person name="Lutzoni F."/>
            <person name="Magnuson J."/>
            <person name="Mondo S."/>
            <person name="Nolan M."/>
            <person name="Ohm R."/>
            <person name="Pangilinan J."/>
            <person name="Park H.-J."/>
            <person name="Ramirez L."/>
            <person name="Alfaro M."/>
            <person name="Sun H."/>
            <person name="Tritt A."/>
            <person name="Yoshinaga Y."/>
            <person name="Zwiers L.-H."/>
            <person name="Turgeon B."/>
            <person name="Goodwin S."/>
            <person name="Spatafora J."/>
            <person name="Crous P."/>
            <person name="Grigoriev I."/>
        </authorList>
    </citation>
    <scope>NUCLEOTIDE SEQUENCE</scope>
    <source>
        <strain evidence="9">CBS 122368</strain>
    </source>
</reference>
<comment type="similarity">
    <text evidence="2">Belongs to the PA-phosphatase related phosphoesterase family.</text>
</comment>
<dbReference type="InterPro" id="IPR043216">
    <property type="entry name" value="PAP-like"/>
</dbReference>
<evidence type="ECO:0000256" key="5">
    <source>
        <dbReference type="ARBA" id="ARBA00023136"/>
    </source>
</evidence>
<accession>A0A6A6HTA7</accession>
<evidence type="ECO:0000256" key="7">
    <source>
        <dbReference type="SAM" id="Phobius"/>
    </source>
</evidence>